<dbReference type="GO" id="GO:0006355">
    <property type="term" value="P:regulation of DNA-templated transcription"/>
    <property type="evidence" value="ECO:0007669"/>
    <property type="project" value="TreeGrafter"/>
</dbReference>
<evidence type="ECO:0000313" key="9">
    <source>
        <dbReference type="Proteomes" id="UP000028123"/>
    </source>
</evidence>
<evidence type="ECO:0000256" key="5">
    <source>
        <dbReference type="ARBA" id="ARBA00023163"/>
    </source>
</evidence>
<evidence type="ECO:0000256" key="6">
    <source>
        <dbReference type="PROSITE-ProRule" id="PRU00169"/>
    </source>
</evidence>
<evidence type="ECO:0000256" key="2">
    <source>
        <dbReference type="ARBA" id="ARBA00023012"/>
    </source>
</evidence>
<feature type="domain" description="Response regulatory" evidence="7">
    <location>
        <begin position="2"/>
        <end position="118"/>
    </location>
</feature>
<dbReference type="InterPro" id="IPR039420">
    <property type="entry name" value="WalR-like"/>
</dbReference>
<dbReference type="RefSeq" id="WP_036681313.1">
    <property type="nucleotide sequence ID" value="NZ_FYEP01000005.1"/>
</dbReference>
<dbReference type="Proteomes" id="UP000028123">
    <property type="component" value="Unassembled WGS sequence"/>
</dbReference>
<keyword evidence="4" id="KW-0238">DNA-binding</keyword>
<evidence type="ECO:0000256" key="3">
    <source>
        <dbReference type="ARBA" id="ARBA00023015"/>
    </source>
</evidence>
<evidence type="ECO:0000256" key="1">
    <source>
        <dbReference type="ARBA" id="ARBA00022553"/>
    </source>
</evidence>
<reference evidence="8 9" key="1">
    <citation type="submission" date="2014-06" db="EMBL/GenBank/DDBJ databases">
        <title>Draft genome sequence of Paenibacillus sp. MSt1.</title>
        <authorList>
            <person name="Aw Y.K."/>
            <person name="Ong K.S."/>
            <person name="Gan H.M."/>
            <person name="Lee S.M."/>
        </authorList>
    </citation>
    <scope>NUCLEOTIDE SEQUENCE [LARGE SCALE GENOMIC DNA]</scope>
    <source>
        <strain evidence="8 9">MSt1</strain>
    </source>
</reference>
<dbReference type="InterPro" id="IPR011006">
    <property type="entry name" value="CheY-like_superfamily"/>
</dbReference>
<keyword evidence="5" id="KW-0804">Transcription</keyword>
<gene>
    <name evidence="8" type="ORF">ET33_01030</name>
</gene>
<dbReference type="SUPFAM" id="SSF52172">
    <property type="entry name" value="CheY-like"/>
    <property type="match status" value="1"/>
</dbReference>
<accession>A0A081P3T5</accession>
<protein>
    <submittedName>
        <fullName evidence="8">Transcriptional regulator</fullName>
    </submittedName>
</protein>
<organism evidence="8 9">
    <name type="scientific">Paenibacillus tyrfis</name>
    <dbReference type="NCBI Taxonomy" id="1501230"/>
    <lineage>
        <taxon>Bacteria</taxon>
        <taxon>Bacillati</taxon>
        <taxon>Bacillota</taxon>
        <taxon>Bacilli</taxon>
        <taxon>Bacillales</taxon>
        <taxon>Paenibacillaceae</taxon>
        <taxon>Paenibacillus</taxon>
    </lineage>
</organism>
<dbReference type="Gene3D" id="3.40.50.2300">
    <property type="match status" value="1"/>
</dbReference>
<evidence type="ECO:0000313" key="8">
    <source>
        <dbReference type="EMBL" id="KEQ25358.1"/>
    </source>
</evidence>
<dbReference type="PROSITE" id="PS50110">
    <property type="entry name" value="RESPONSE_REGULATORY"/>
    <property type="match status" value="1"/>
</dbReference>
<dbReference type="Pfam" id="PF00072">
    <property type="entry name" value="Response_reg"/>
    <property type="match status" value="1"/>
</dbReference>
<proteinExistence type="predicted"/>
<dbReference type="SMART" id="SM00448">
    <property type="entry name" value="REC"/>
    <property type="match status" value="1"/>
</dbReference>
<dbReference type="GO" id="GO:0000976">
    <property type="term" value="F:transcription cis-regulatory region binding"/>
    <property type="evidence" value="ECO:0007669"/>
    <property type="project" value="TreeGrafter"/>
</dbReference>
<dbReference type="GO" id="GO:0000156">
    <property type="term" value="F:phosphorelay response regulator activity"/>
    <property type="evidence" value="ECO:0007669"/>
    <property type="project" value="TreeGrafter"/>
</dbReference>
<dbReference type="eggNOG" id="COG4753">
    <property type="taxonomic scope" value="Bacteria"/>
</dbReference>
<sequence length="312" mass="34980">MRFFITDDDPAVRRMLAQLIEDEDLGEVAGEAADGADVDAGLLAVTRTDIWLIDLLMPKRDGIETVREIAPSFPGKIIMLSQVESKEMIGEAYALGVEYYITKPINRLEVLSVIRKVEERMRLARSIQNIRQSLLGLDDGGLGKPAAPREQDRGSAGIGAAGRYLFSELGITGEIGCKDLLAMLQILLEHDDAAAGHRDFPQLRELFRAAAVRKLGDKADEAVIKKEIKAAEQRVRRTIHQALSHLASLGLTDYSNIKFENYASKFFDFTEVRKRMLELEDESGDTVSQVRINVKKFIQVLYLEAKQHMREH</sequence>
<dbReference type="GO" id="GO:0032993">
    <property type="term" value="C:protein-DNA complex"/>
    <property type="evidence" value="ECO:0007669"/>
    <property type="project" value="TreeGrafter"/>
</dbReference>
<dbReference type="GO" id="GO:0005829">
    <property type="term" value="C:cytosol"/>
    <property type="evidence" value="ECO:0007669"/>
    <property type="project" value="TreeGrafter"/>
</dbReference>
<keyword evidence="9" id="KW-1185">Reference proteome</keyword>
<keyword evidence="3" id="KW-0805">Transcription regulation</keyword>
<keyword evidence="1 6" id="KW-0597">Phosphoprotein</keyword>
<dbReference type="InterPro" id="IPR013972">
    <property type="entry name" value="YcbB"/>
</dbReference>
<dbReference type="OrthoDB" id="1684633at2"/>
<dbReference type="PANTHER" id="PTHR48111">
    <property type="entry name" value="REGULATOR OF RPOS"/>
    <property type="match status" value="1"/>
</dbReference>
<name>A0A081P3T5_9BACL</name>
<dbReference type="PANTHER" id="PTHR48111:SF1">
    <property type="entry name" value="TWO-COMPONENT RESPONSE REGULATOR ORR33"/>
    <property type="match status" value="1"/>
</dbReference>
<keyword evidence="2" id="KW-0902">Two-component regulatory system</keyword>
<dbReference type="EMBL" id="JNVM01000010">
    <property type="protein sequence ID" value="KEQ25358.1"/>
    <property type="molecule type" value="Genomic_DNA"/>
</dbReference>
<dbReference type="Pfam" id="PF08664">
    <property type="entry name" value="YcbB"/>
    <property type="match status" value="1"/>
</dbReference>
<dbReference type="AlphaFoldDB" id="A0A081P3T5"/>
<comment type="caution">
    <text evidence="8">The sequence shown here is derived from an EMBL/GenBank/DDBJ whole genome shotgun (WGS) entry which is preliminary data.</text>
</comment>
<evidence type="ECO:0000259" key="7">
    <source>
        <dbReference type="PROSITE" id="PS50110"/>
    </source>
</evidence>
<dbReference type="InterPro" id="IPR001789">
    <property type="entry name" value="Sig_transdc_resp-reg_receiver"/>
</dbReference>
<feature type="modified residue" description="4-aspartylphosphate" evidence="6">
    <location>
        <position position="54"/>
    </location>
</feature>
<evidence type="ECO:0000256" key="4">
    <source>
        <dbReference type="ARBA" id="ARBA00023125"/>
    </source>
</evidence>